<proteinExistence type="predicted"/>
<gene>
    <name evidence="1" type="ORF">UT77_C0015G0006</name>
</gene>
<comment type="caution">
    <text evidence="1">The sequence shown here is derived from an EMBL/GenBank/DDBJ whole genome shotgun (WGS) entry which is preliminary data.</text>
</comment>
<dbReference type="Gene3D" id="3.10.450.620">
    <property type="entry name" value="JHP933, nucleotidyltransferase-like core domain"/>
    <property type="match status" value="1"/>
</dbReference>
<dbReference type="AlphaFoldDB" id="A0A0G0QLF9"/>
<reference evidence="1 2" key="1">
    <citation type="journal article" date="2015" name="Nature">
        <title>rRNA introns, odd ribosomes, and small enigmatic genomes across a large radiation of phyla.</title>
        <authorList>
            <person name="Brown C.T."/>
            <person name="Hug L.A."/>
            <person name="Thomas B.C."/>
            <person name="Sharon I."/>
            <person name="Castelle C.J."/>
            <person name="Singh A."/>
            <person name="Wilkins M.J."/>
            <person name="Williams K.H."/>
            <person name="Banfield J.F."/>
        </authorList>
    </citation>
    <scope>NUCLEOTIDE SEQUENCE [LARGE SCALE GENOMIC DNA]</scope>
</reference>
<evidence type="ECO:0000313" key="2">
    <source>
        <dbReference type="Proteomes" id="UP000034881"/>
    </source>
</evidence>
<name>A0A0G0QLF9_9BACT</name>
<dbReference type="PATRIC" id="fig|1618431.3.peg.1246"/>
<evidence type="ECO:0008006" key="3">
    <source>
        <dbReference type="Google" id="ProtNLM"/>
    </source>
</evidence>
<dbReference type="Proteomes" id="UP000034881">
    <property type="component" value="Unassembled WGS sequence"/>
</dbReference>
<sequence length="222" mass="25904">MGKVITETTFSPVQQTVFDSFAKDKNLSQKFYFTGGTALSAVYLHHRESEDLDFFSESDFDNDGIIKFIDNIASLINTRSRVTLKERVRIFELVDDDKNLVIKIDFGYYPHSRLKKGKRLQGVDVDSLIDISANKITTILQRTDIKDFVDLYFLLKKYTVWDLLHWSQKKFNMEIDLVWLASGFLKVEKFDYLPKMLVPLKLSDLQAFYKDLARKIGDSFLR</sequence>
<accession>A0A0G0QLF9</accession>
<protein>
    <recommendedName>
        <fullName evidence="3">Nucleotidyl transferase AbiEii/AbiGii toxin family protein</fullName>
    </recommendedName>
</protein>
<dbReference type="Pfam" id="PF08843">
    <property type="entry name" value="AbiEii"/>
    <property type="match status" value="1"/>
</dbReference>
<organism evidence="1 2">
    <name type="scientific">Candidatus Daviesbacteria bacterium GW2011_GWC2_40_12</name>
    <dbReference type="NCBI Taxonomy" id="1618431"/>
    <lineage>
        <taxon>Bacteria</taxon>
        <taxon>Candidatus Daviesiibacteriota</taxon>
    </lineage>
</organism>
<dbReference type="InterPro" id="IPR014942">
    <property type="entry name" value="AbiEii"/>
</dbReference>
<dbReference type="EMBL" id="LBYB01000015">
    <property type="protein sequence ID" value="KKR41264.1"/>
    <property type="molecule type" value="Genomic_DNA"/>
</dbReference>
<evidence type="ECO:0000313" key="1">
    <source>
        <dbReference type="EMBL" id="KKR41264.1"/>
    </source>
</evidence>